<evidence type="ECO:0000256" key="3">
    <source>
        <dbReference type="SAM" id="SignalP"/>
    </source>
</evidence>
<evidence type="ECO:0000313" key="6">
    <source>
        <dbReference type="Proteomes" id="UP000275281"/>
    </source>
</evidence>
<accession>A0A3N5YAD4</accession>
<feature type="active site" description="Proton donor/acceptor" evidence="2">
    <location>
        <position position="346"/>
    </location>
</feature>
<comment type="caution">
    <text evidence="5">The sequence shown here is derived from an EMBL/GenBank/DDBJ whole genome shotgun (WGS) entry which is preliminary data.</text>
</comment>
<comment type="cofactor">
    <cofactor evidence="1">
        <name>Zn(2+)</name>
        <dbReference type="ChEBI" id="CHEBI:29105"/>
    </cofactor>
</comment>
<proteinExistence type="inferred from homology"/>
<dbReference type="CDD" id="cd06237">
    <property type="entry name" value="M14_Nna1-like"/>
    <property type="match status" value="1"/>
</dbReference>
<dbReference type="GO" id="GO:0006508">
    <property type="term" value="P:proteolysis"/>
    <property type="evidence" value="ECO:0007669"/>
    <property type="project" value="InterPro"/>
</dbReference>
<dbReference type="InterPro" id="IPR000834">
    <property type="entry name" value="Peptidase_M14"/>
</dbReference>
<dbReference type="OrthoDB" id="6221272at2"/>
<dbReference type="SUPFAM" id="SSF53187">
    <property type="entry name" value="Zn-dependent exopeptidases"/>
    <property type="match status" value="1"/>
</dbReference>
<dbReference type="EMBL" id="RPOK01000001">
    <property type="protein sequence ID" value="RPJ68489.1"/>
    <property type="molecule type" value="Genomic_DNA"/>
</dbReference>
<dbReference type="PANTHER" id="PTHR12756">
    <property type="entry name" value="CYTOSOLIC CARBOXYPEPTIDASE"/>
    <property type="match status" value="1"/>
</dbReference>
<evidence type="ECO:0000313" key="5">
    <source>
        <dbReference type="EMBL" id="RPJ68489.1"/>
    </source>
</evidence>
<dbReference type="AlphaFoldDB" id="A0A3N5YAD4"/>
<dbReference type="Gene3D" id="3.40.630.10">
    <property type="entry name" value="Zn peptidases"/>
    <property type="match status" value="1"/>
</dbReference>
<keyword evidence="6" id="KW-1185">Reference proteome</keyword>
<dbReference type="PANTHER" id="PTHR12756:SF11">
    <property type="entry name" value="CYTOSOLIC CARBOXYPEPTIDASE 1"/>
    <property type="match status" value="1"/>
</dbReference>
<dbReference type="RefSeq" id="WP_124026490.1">
    <property type="nucleotide sequence ID" value="NZ_JBHRSN010000005.1"/>
</dbReference>
<feature type="signal peptide" evidence="3">
    <location>
        <begin position="1"/>
        <end position="17"/>
    </location>
</feature>
<keyword evidence="3" id="KW-0732">Signal</keyword>
<dbReference type="SMART" id="SM00631">
    <property type="entry name" value="Zn_pept"/>
    <property type="match status" value="1"/>
</dbReference>
<feature type="chain" id="PRO_5017956210" evidence="3">
    <location>
        <begin position="18"/>
        <end position="386"/>
    </location>
</feature>
<reference evidence="5 6" key="1">
    <citation type="submission" date="2018-11" db="EMBL/GenBank/DDBJ databases">
        <authorList>
            <person name="Ye M.-Q."/>
            <person name="Du Z.-J."/>
        </authorList>
    </citation>
    <scope>NUCLEOTIDE SEQUENCE [LARGE SCALE GENOMIC DNA]</scope>
    <source>
        <strain evidence="5 6">U0105</strain>
    </source>
</reference>
<comment type="similarity">
    <text evidence="2">Belongs to the peptidase M14 family.</text>
</comment>
<dbReference type="GO" id="GO:0008270">
    <property type="term" value="F:zinc ion binding"/>
    <property type="evidence" value="ECO:0007669"/>
    <property type="project" value="InterPro"/>
</dbReference>
<evidence type="ECO:0000256" key="1">
    <source>
        <dbReference type="ARBA" id="ARBA00001947"/>
    </source>
</evidence>
<dbReference type="GO" id="GO:0004181">
    <property type="term" value="F:metallocarboxypeptidase activity"/>
    <property type="evidence" value="ECO:0007669"/>
    <property type="project" value="InterPro"/>
</dbReference>
<gene>
    <name evidence="5" type="ORF">DRW07_03535</name>
</gene>
<organism evidence="5 6">
    <name type="scientific">Alteromonas sediminis</name>
    <dbReference type="NCBI Taxonomy" id="2259342"/>
    <lineage>
        <taxon>Bacteria</taxon>
        <taxon>Pseudomonadati</taxon>
        <taxon>Pseudomonadota</taxon>
        <taxon>Gammaproteobacteria</taxon>
        <taxon>Alteromonadales</taxon>
        <taxon>Alteromonadaceae</taxon>
        <taxon>Alteromonas/Salinimonas group</taxon>
        <taxon>Alteromonas</taxon>
    </lineage>
</organism>
<sequence length="386" mass="43468">MWRLLLIAGLLSTQAYASCEFDGVTFHADYAGGKLDGCERLAPGHFMLTTKPENTPINPSPWYSFAIESDTEQRLTLSIAADGQRPRYLPQVSENGESWQPLPFTLDEHGFQVQLTIGASATRYVSANALFTSQDYIEWATQLSESSAFEQVLLGRSTGDRPIYGLVHEKPDNKEWLLVLGRQHPPELTGAFAMLSFVDALAQQEEVMPAFFNRFNVLVVPVVNPDGVDEGYWRHNLNGVDLNRDWGKFTQQETRVVHEAMQKLISGDERLVFALDFHSTRQDVFYTMPSDYGVMPADFVLNWLDAFKKESVRSFVVRDQPGSSPGRGVFKQFIADTYGVHAVTFEMGDNTPKALLDHVGKVSAHTLMEQMLQTRQQDFIFVSPDK</sequence>
<dbReference type="InterPro" id="IPR050821">
    <property type="entry name" value="Cytosolic_carboxypeptidase"/>
</dbReference>
<dbReference type="Pfam" id="PF00246">
    <property type="entry name" value="Peptidase_M14"/>
    <property type="match status" value="1"/>
</dbReference>
<name>A0A3N5YAD4_9ALTE</name>
<dbReference type="Proteomes" id="UP000275281">
    <property type="component" value="Unassembled WGS sequence"/>
</dbReference>
<feature type="domain" description="Peptidase M14" evidence="4">
    <location>
        <begin position="129"/>
        <end position="371"/>
    </location>
</feature>
<dbReference type="PROSITE" id="PS52035">
    <property type="entry name" value="PEPTIDASE_M14"/>
    <property type="match status" value="1"/>
</dbReference>
<evidence type="ECO:0000256" key="2">
    <source>
        <dbReference type="PROSITE-ProRule" id="PRU01379"/>
    </source>
</evidence>
<evidence type="ECO:0000259" key="4">
    <source>
        <dbReference type="PROSITE" id="PS52035"/>
    </source>
</evidence>
<protein>
    <submittedName>
        <fullName evidence="5">Peptidase M14</fullName>
    </submittedName>
</protein>